<protein>
    <submittedName>
        <fullName evidence="2">Histidine kinase</fullName>
    </submittedName>
</protein>
<organism evidence="2 3">
    <name type="scientific">Colwellia marinimaniae</name>
    <dbReference type="NCBI Taxonomy" id="1513592"/>
    <lineage>
        <taxon>Bacteria</taxon>
        <taxon>Pseudomonadati</taxon>
        <taxon>Pseudomonadota</taxon>
        <taxon>Gammaproteobacteria</taxon>
        <taxon>Alteromonadales</taxon>
        <taxon>Colwelliaceae</taxon>
        <taxon>Colwellia</taxon>
    </lineage>
</organism>
<dbReference type="PANTHER" id="PTHR33525">
    <property type="match status" value="1"/>
</dbReference>
<evidence type="ECO:0000313" key="3">
    <source>
        <dbReference type="Proteomes" id="UP000197068"/>
    </source>
</evidence>
<dbReference type="PROSITE" id="PS51833">
    <property type="entry name" value="HDOD"/>
    <property type="match status" value="1"/>
</dbReference>
<feature type="domain" description="HDOD" evidence="1">
    <location>
        <begin position="102"/>
        <end position="304"/>
    </location>
</feature>
<proteinExistence type="predicted"/>
<dbReference type="Proteomes" id="UP000197068">
    <property type="component" value="Unassembled WGS sequence"/>
</dbReference>
<dbReference type="Pfam" id="PF08668">
    <property type="entry name" value="HDOD"/>
    <property type="match status" value="1"/>
</dbReference>
<reference evidence="2 3" key="1">
    <citation type="submission" date="2017-06" db="EMBL/GenBank/DDBJ databases">
        <title>Whole Genome Sequences of Colwellia marinimaniae MTCD1.</title>
        <authorList>
            <person name="Kusumoto H."/>
            <person name="Inoue M."/>
            <person name="Tanikawa K."/>
            <person name="Maeji H."/>
            <person name="Cameron J.H."/>
            <person name="Bartlett D.H."/>
        </authorList>
    </citation>
    <scope>NUCLEOTIDE SEQUENCE [LARGE SCALE GENOMIC DNA]</scope>
    <source>
        <strain evidence="2 3">MTCD1</strain>
    </source>
</reference>
<dbReference type="InterPro" id="IPR013976">
    <property type="entry name" value="HDOD"/>
</dbReference>
<gene>
    <name evidence="2" type="ORF">MTCD1_01418</name>
</gene>
<keyword evidence="2" id="KW-0808">Transferase</keyword>
<dbReference type="InterPro" id="IPR052340">
    <property type="entry name" value="RNase_Y/CdgJ"/>
</dbReference>
<evidence type="ECO:0000259" key="1">
    <source>
        <dbReference type="PROSITE" id="PS51833"/>
    </source>
</evidence>
<dbReference type="SUPFAM" id="SSF109604">
    <property type="entry name" value="HD-domain/PDEase-like"/>
    <property type="match status" value="1"/>
</dbReference>
<evidence type="ECO:0000313" key="2">
    <source>
        <dbReference type="EMBL" id="GAW95815.1"/>
    </source>
</evidence>
<keyword evidence="2" id="KW-0418">Kinase</keyword>
<comment type="caution">
    <text evidence="2">The sequence shown here is derived from an EMBL/GenBank/DDBJ whole genome shotgun (WGS) entry which is preliminary data.</text>
</comment>
<name>A0ABQ0MTY1_9GAMM</name>
<dbReference type="Gene3D" id="1.10.3210.10">
    <property type="entry name" value="Hypothetical protein af1432"/>
    <property type="match status" value="1"/>
</dbReference>
<dbReference type="EMBL" id="BDQM01000008">
    <property type="protein sequence ID" value="GAW95815.1"/>
    <property type="molecule type" value="Genomic_DNA"/>
</dbReference>
<accession>A0ABQ0MTY1</accession>
<keyword evidence="3" id="KW-1185">Reference proteome</keyword>
<dbReference type="PANTHER" id="PTHR33525:SF4">
    <property type="entry name" value="CYCLIC DI-GMP PHOSPHODIESTERASE CDGJ"/>
    <property type="match status" value="1"/>
</dbReference>
<dbReference type="RefSeq" id="WP_082606399.1">
    <property type="nucleotide sequence ID" value="NZ_BDQM01000008.1"/>
</dbReference>
<dbReference type="GO" id="GO:0016301">
    <property type="term" value="F:kinase activity"/>
    <property type="evidence" value="ECO:0007669"/>
    <property type="project" value="UniProtKB-KW"/>
</dbReference>
<sequence>MQIFENNQAVATIYQRATSLTICKKFAEKQSGKISIADQQGSEQENRRRELLSVEVQAQQEKIIAKHGEEHFQKQTQQAFFSRVRTKINSDFDNKEHLYHHVLGIEDACPAILDILSARAASVNQIKSLAASLSWLSNDLIRLVNKPQYRKRADVQVTDAKLALSYIGLDNLKLLMPTFTLKHWLPTSTAPYGLMKRKLWNDSLSIALAARALAKEQGLDEFTAFTTGMLSNIGRFAVTRSYLTTFSEMYKKEVRQAFERKDKRLHNVLSQIKASEELLLEQLTMRSSQLSADLIEKMSFRRLDITEPIFDLAYADNIEKMHPIAQIVAKAKAHVAFRALAKEALISSDESQALLNAANLTPAEITLLQKSDIDHIKLNFS</sequence>